<accession>R7SER7</accession>
<organism evidence="2 3">
    <name type="scientific">Coniophora puteana (strain RWD-64-598)</name>
    <name type="common">Brown rot fungus</name>
    <dbReference type="NCBI Taxonomy" id="741705"/>
    <lineage>
        <taxon>Eukaryota</taxon>
        <taxon>Fungi</taxon>
        <taxon>Dikarya</taxon>
        <taxon>Basidiomycota</taxon>
        <taxon>Agaricomycotina</taxon>
        <taxon>Agaricomycetes</taxon>
        <taxon>Agaricomycetidae</taxon>
        <taxon>Boletales</taxon>
        <taxon>Coniophorineae</taxon>
        <taxon>Coniophoraceae</taxon>
        <taxon>Coniophora</taxon>
    </lineage>
</organism>
<dbReference type="AlphaFoldDB" id="R7SER7"/>
<proteinExistence type="predicted"/>
<dbReference type="GeneID" id="19209682"/>
<evidence type="ECO:0000313" key="3">
    <source>
        <dbReference type="Proteomes" id="UP000053558"/>
    </source>
</evidence>
<evidence type="ECO:0000256" key="1">
    <source>
        <dbReference type="SAM" id="MobiDB-lite"/>
    </source>
</evidence>
<protein>
    <submittedName>
        <fullName evidence="2">Uncharacterized protein</fullName>
    </submittedName>
</protein>
<feature type="region of interest" description="Disordered" evidence="1">
    <location>
        <begin position="1"/>
        <end position="22"/>
    </location>
</feature>
<name>R7SER7_CONPW</name>
<dbReference type="OrthoDB" id="2803872at2759"/>
<dbReference type="Proteomes" id="UP000053558">
    <property type="component" value="Unassembled WGS sequence"/>
</dbReference>
<dbReference type="EMBL" id="JH711591">
    <property type="protein sequence ID" value="EIW74671.1"/>
    <property type="molecule type" value="Genomic_DNA"/>
</dbReference>
<reference evidence="3" key="1">
    <citation type="journal article" date="2012" name="Science">
        <title>The Paleozoic origin of enzymatic lignin decomposition reconstructed from 31 fungal genomes.</title>
        <authorList>
            <person name="Floudas D."/>
            <person name="Binder M."/>
            <person name="Riley R."/>
            <person name="Barry K."/>
            <person name="Blanchette R.A."/>
            <person name="Henrissat B."/>
            <person name="Martinez A.T."/>
            <person name="Otillar R."/>
            <person name="Spatafora J.W."/>
            <person name="Yadav J.S."/>
            <person name="Aerts A."/>
            <person name="Benoit I."/>
            <person name="Boyd A."/>
            <person name="Carlson A."/>
            <person name="Copeland A."/>
            <person name="Coutinho P.M."/>
            <person name="de Vries R.P."/>
            <person name="Ferreira P."/>
            <person name="Findley K."/>
            <person name="Foster B."/>
            <person name="Gaskell J."/>
            <person name="Glotzer D."/>
            <person name="Gorecki P."/>
            <person name="Heitman J."/>
            <person name="Hesse C."/>
            <person name="Hori C."/>
            <person name="Igarashi K."/>
            <person name="Jurgens J.A."/>
            <person name="Kallen N."/>
            <person name="Kersten P."/>
            <person name="Kohler A."/>
            <person name="Kuees U."/>
            <person name="Kumar T.K.A."/>
            <person name="Kuo A."/>
            <person name="LaButti K."/>
            <person name="Larrondo L.F."/>
            <person name="Lindquist E."/>
            <person name="Ling A."/>
            <person name="Lombard V."/>
            <person name="Lucas S."/>
            <person name="Lundell T."/>
            <person name="Martin R."/>
            <person name="McLaughlin D.J."/>
            <person name="Morgenstern I."/>
            <person name="Morin E."/>
            <person name="Murat C."/>
            <person name="Nagy L.G."/>
            <person name="Nolan M."/>
            <person name="Ohm R.A."/>
            <person name="Patyshakuliyeva A."/>
            <person name="Rokas A."/>
            <person name="Ruiz-Duenas F.J."/>
            <person name="Sabat G."/>
            <person name="Salamov A."/>
            <person name="Samejima M."/>
            <person name="Schmutz J."/>
            <person name="Slot J.C."/>
            <person name="St John F."/>
            <person name="Stenlid J."/>
            <person name="Sun H."/>
            <person name="Sun S."/>
            <person name="Syed K."/>
            <person name="Tsang A."/>
            <person name="Wiebenga A."/>
            <person name="Young D."/>
            <person name="Pisabarro A."/>
            <person name="Eastwood D.C."/>
            <person name="Martin F."/>
            <person name="Cullen D."/>
            <person name="Grigoriev I.V."/>
            <person name="Hibbett D.S."/>
        </authorList>
    </citation>
    <scope>NUCLEOTIDE SEQUENCE [LARGE SCALE GENOMIC DNA]</scope>
    <source>
        <strain evidence="3">RWD-64-598 SS2</strain>
    </source>
</reference>
<gene>
    <name evidence="2" type="ORF">CONPUDRAFT_77943</name>
</gene>
<dbReference type="RefSeq" id="XP_007775267.1">
    <property type="nucleotide sequence ID" value="XM_007777077.1"/>
</dbReference>
<sequence length="661" mass="72115">MPKAPKAPKNPSVPSAPRKKVKKFSRLDMDEEEGTWGIWTEDQREFMVSQLPLYGEYSEKKDFALFWPDFQSKWYHRWPELKFLFPELLENAELTEFQRDAVERGIQFRNVKTNAAMRWAFRNGITRTRSISGRSATMLDRILGSNSRCNKNWEWFCKLYYDTEVGPEVNIILGAIEGTPTGGQILDAVRSVAQRKLRDGPQSVRDEIEEKKDQQKVVLAGPTPASNDPKLNALAARAVTMTLMPTITEIHEYASTQTIGGKSIDGFRFATMVVGRDPLTGKMCAGSIHVGLNQSGLDFGQVSQSWKRCTEEFAAFANAPGRPVEISVQGKKGEGTHESPGANDEGATAAEVLLPNEDKADDITMAIAGLHTLEAAMATDEPGHQDATSDTLSRSGSNVHALDTLQGKDSIDMGIAAICQNNEHDLSLGNTSDSSDGQNAAPMHFDPSFFDVGDYSWLDDLQVQQVLSHLGSTEDQFHQYGHTEPSEASCQANFQFDMNMPIDLATAQPLQPPLYSQPDISPDFDFPALLHLSMPGSAFLPQDPGPPHVPGRTEAYSAQPVCNSSIASASDESNVVTISRYASSTLAFSSNNSSAVILSHTNPVSGIVALSVSSSLSGACLYYSLANVLLRASAISYAGDYPRNVEAHVEPNACQVQPEGR</sequence>
<dbReference type="KEGG" id="cput:CONPUDRAFT_77943"/>
<evidence type="ECO:0000313" key="2">
    <source>
        <dbReference type="EMBL" id="EIW74671.1"/>
    </source>
</evidence>
<keyword evidence="3" id="KW-1185">Reference proteome</keyword>